<keyword evidence="1" id="KW-0472">Membrane</keyword>
<gene>
    <name evidence="4" type="primary">mce3A</name>
    <name evidence="4" type="ORF">MPOR_41330</name>
</gene>
<dbReference type="RefSeq" id="WP_163680555.1">
    <property type="nucleotide sequence ID" value="NZ_AP022570.1"/>
</dbReference>
<dbReference type="Pfam" id="PF02470">
    <property type="entry name" value="MlaD"/>
    <property type="match status" value="1"/>
</dbReference>
<dbReference type="NCBIfam" id="TIGR00996">
    <property type="entry name" value="Mtu_fam_mce"/>
    <property type="match status" value="1"/>
</dbReference>
<dbReference type="GO" id="GO:0005576">
    <property type="term" value="C:extracellular region"/>
    <property type="evidence" value="ECO:0007669"/>
    <property type="project" value="TreeGrafter"/>
</dbReference>
<feature type="domain" description="Mammalian cell entry C-terminal" evidence="3">
    <location>
        <begin position="125"/>
        <end position="343"/>
    </location>
</feature>
<keyword evidence="1" id="KW-0812">Transmembrane</keyword>
<dbReference type="PANTHER" id="PTHR33371:SF19">
    <property type="entry name" value="MCE-FAMILY PROTEIN MCE4A"/>
    <property type="match status" value="1"/>
</dbReference>
<feature type="transmembrane region" description="Helical" evidence="1">
    <location>
        <begin position="12"/>
        <end position="34"/>
    </location>
</feature>
<keyword evidence="1" id="KW-1133">Transmembrane helix</keyword>
<accession>A0A6N4VHM2</accession>
<name>A0A6N4VHM2_9MYCO</name>
<evidence type="ECO:0000313" key="5">
    <source>
        <dbReference type="Proteomes" id="UP000466785"/>
    </source>
</evidence>
<sequence length="455" mass="47873">MDSGPGEKRLHSAWWALILVIILVAFVVATAIAFTGTFRSYVPVTLTADRGGLVMETGARVKMRGVQVGRVGGIEGGNGPVKLLLEIDPDQIPRIPANVEAQISVTTAFGSKFVDLLPPAHPSVARLAAGAVLVSRNVSTEVNTVFENIVDLLEIVDPTKVNAVLTAIAEAVRGQGIQMGEAITALDDVLTELNARSETFQQDWRSFKNFNDTYNAVADDIVSILDSASTTARTVVTHSAELDTLLLNVTGFAESGTQLLVTSKDSLVDAVNTFAPTTALLHKYDPVYTCWLQGATWFLENGGYDIWGGANGKSIQLDVALLGGNDPYQYPQNLPVIAAKGGPGGRPGCGSMPDPTENFPVRQLITNTGWGTGLDVRPNPGIGHPCWANYFPVTRAVPESPSVRQCLPGPAVGPIPYPGAPPYGAPLYGPGGTPLWPGVPPAAVAAPTPEGAPAR</sequence>
<organism evidence="4 5">
    <name type="scientific">Mycolicibacterium poriferae</name>
    <dbReference type="NCBI Taxonomy" id="39694"/>
    <lineage>
        <taxon>Bacteria</taxon>
        <taxon>Bacillati</taxon>
        <taxon>Actinomycetota</taxon>
        <taxon>Actinomycetes</taxon>
        <taxon>Mycobacteriales</taxon>
        <taxon>Mycobacteriaceae</taxon>
        <taxon>Mycolicibacterium</taxon>
    </lineage>
</organism>
<dbReference type="InterPro" id="IPR052336">
    <property type="entry name" value="MlaD_Phospholipid_Transporter"/>
</dbReference>
<dbReference type="EMBL" id="AP022570">
    <property type="protein sequence ID" value="BBX53107.1"/>
    <property type="molecule type" value="Genomic_DNA"/>
</dbReference>
<proteinExistence type="predicted"/>
<evidence type="ECO:0000256" key="1">
    <source>
        <dbReference type="SAM" id="Phobius"/>
    </source>
</evidence>
<keyword evidence="5" id="KW-1185">Reference proteome</keyword>
<dbReference type="GO" id="GO:0051701">
    <property type="term" value="P:biological process involved in interaction with host"/>
    <property type="evidence" value="ECO:0007669"/>
    <property type="project" value="TreeGrafter"/>
</dbReference>
<dbReference type="Pfam" id="PF11887">
    <property type="entry name" value="Mce4_CUP1"/>
    <property type="match status" value="1"/>
</dbReference>
<reference evidence="4 5" key="1">
    <citation type="journal article" date="2019" name="Emerg. Microbes Infect.">
        <title>Comprehensive subspecies identification of 175 nontuberculous mycobacteria species based on 7547 genomic profiles.</title>
        <authorList>
            <person name="Matsumoto Y."/>
            <person name="Kinjo T."/>
            <person name="Motooka D."/>
            <person name="Nabeya D."/>
            <person name="Jung N."/>
            <person name="Uechi K."/>
            <person name="Horii T."/>
            <person name="Iida T."/>
            <person name="Fujita J."/>
            <person name="Nakamura S."/>
        </authorList>
    </citation>
    <scope>NUCLEOTIDE SEQUENCE [LARGE SCALE GENOMIC DNA]</scope>
    <source>
        <strain evidence="4 5">JCM 12603</strain>
    </source>
</reference>
<dbReference type="InterPro" id="IPR005693">
    <property type="entry name" value="Mce"/>
</dbReference>
<feature type="domain" description="Mce/MlaD" evidence="2">
    <location>
        <begin position="41"/>
        <end position="119"/>
    </location>
</feature>
<dbReference type="KEGG" id="mpof:MPOR_41330"/>
<dbReference type="AlphaFoldDB" id="A0A6N4VHM2"/>
<protein>
    <submittedName>
        <fullName evidence="4">MCE-family protein MCE3A</fullName>
    </submittedName>
</protein>
<evidence type="ECO:0000259" key="2">
    <source>
        <dbReference type="Pfam" id="PF02470"/>
    </source>
</evidence>
<dbReference type="InterPro" id="IPR024516">
    <property type="entry name" value="Mce_C"/>
</dbReference>
<evidence type="ECO:0000313" key="4">
    <source>
        <dbReference type="EMBL" id="BBX53107.1"/>
    </source>
</evidence>
<dbReference type="Proteomes" id="UP000466785">
    <property type="component" value="Chromosome"/>
</dbReference>
<evidence type="ECO:0000259" key="3">
    <source>
        <dbReference type="Pfam" id="PF11887"/>
    </source>
</evidence>
<dbReference type="InterPro" id="IPR003399">
    <property type="entry name" value="Mce/MlaD"/>
</dbReference>
<dbReference type="PANTHER" id="PTHR33371">
    <property type="entry name" value="INTERMEMBRANE PHOSPHOLIPID TRANSPORT SYSTEM BINDING PROTEIN MLAD-RELATED"/>
    <property type="match status" value="1"/>
</dbReference>